<keyword evidence="1" id="KW-0812">Transmembrane</keyword>
<protein>
    <submittedName>
        <fullName evidence="2">Uncharacterized protein</fullName>
    </submittedName>
</protein>
<gene>
    <name evidence="2" type="ORF">KME07_08830</name>
</gene>
<evidence type="ECO:0000256" key="1">
    <source>
        <dbReference type="SAM" id="Phobius"/>
    </source>
</evidence>
<proteinExistence type="predicted"/>
<reference evidence="2" key="2">
    <citation type="journal article" date="2022" name="Microbiol. Resour. Announc.">
        <title>Metagenome Sequencing to Explore Phylogenomics of Terrestrial Cyanobacteria.</title>
        <authorList>
            <person name="Ward R.D."/>
            <person name="Stajich J.E."/>
            <person name="Johansen J.R."/>
            <person name="Huntemann M."/>
            <person name="Clum A."/>
            <person name="Foster B."/>
            <person name="Foster B."/>
            <person name="Roux S."/>
            <person name="Palaniappan K."/>
            <person name="Varghese N."/>
            <person name="Mukherjee S."/>
            <person name="Reddy T.B.K."/>
            <person name="Daum C."/>
            <person name="Copeland A."/>
            <person name="Chen I.A."/>
            <person name="Ivanova N.N."/>
            <person name="Kyrpides N.C."/>
            <person name="Shapiro N."/>
            <person name="Eloe-Fadrosh E.A."/>
            <person name="Pietrasiak N."/>
        </authorList>
    </citation>
    <scope>NUCLEOTIDE SEQUENCE</scope>
    <source>
        <strain evidence="2">GSE-TBD4-15B</strain>
    </source>
</reference>
<feature type="transmembrane region" description="Helical" evidence="1">
    <location>
        <begin position="52"/>
        <end position="72"/>
    </location>
</feature>
<reference evidence="2" key="1">
    <citation type="submission" date="2021-05" db="EMBL/GenBank/DDBJ databases">
        <authorList>
            <person name="Pietrasiak N."/>
            <person name="Ward R."/>
            <person name="Stajich J.E."/>
            <person name="Kurbessoian T."/>
        </authorList>
    </citation>
    <scope>NUCLEOTIDE SEQUENCE</scope>
    <source>
        <strain evidence="2">GSE-TBD4-15B</strain>
    </source>
</reference>
<evidence type="ECO:0000313" key="2">
    <source>
        <dbReference type="EMBL" id="MBW4465531.1"/>
    </source>
</evidence>
<dbReference type="EMBL" id="JAHHHV010000047">
    <property type="protein sequence ID" value="MBW4465531.1"/>
    <property type="molecule type" value="Genomic_DNA"/>
</dbReference>
<name>A0A951P9E0_9CYAN</name>
<sequence>MSLDTLFSILAHDILAQASPSPSSVASPQQISLETIEFLKSQFQSLTTTFNIYVSLVSAVGVLFVGFAAYFFKRTLSEAKQEVRQLVREAVQIEIATSIQKRIAVLEQVLQREEVPGLVSVDYLVQNASAQLPKEYQFLQARFPRLKVRRLDSRKFNGDVVVLDLVNYVPSNTELTEAELEQILSEVADRISPESVLAVYVRGRYKAIENLGGKVRYYTSANVPIQLLGNVVNSAYVAHTLRGED</sequence>
<dbReference type="AlphaFoldDB" id="A0A951P9E0"/>
<keyword evidence="1" id="KW-0472">Membrane</keyword>
<comment type="caution">
    <text evidence="2">The sequence shown here is derived from an EMBL/GenBank/DDBJ whole genome shotgun (WGS) entry which is preliminary data.</text>
</comment>
<keyword evidence="1" id="KW-1133">Transmembrane helix</keyword>
<evidence type="ECO:0000313" key="3">
    <source>
        <dbReference type="Proteomes" id="UP000707356"/>
    </source>
</evidence>
<accession>A0A951P9E0</accession>
<organism evidence="2 3">
    <name type="scientific">Pegethrix bostrychoides GSE-TBD4-15B</name>
    <dbReference type="NCBI Taxonomy" id="2839662"/>
    <lineage>
        <taxon>Bacteria</taxon>
        <taxon>Bacillati</taxon>
        <taxon>Cyanobacteriota</taxon>
        <taxon>Cyanophyceae</taxon>
        <taxon>Oculatellales</taxon>
        <taxon>Oculatellaceae</taxon>
        <taxon>Pegethrix</taxon>
    </lineage>
</organism>
<dbReference type="Proteomes" id="UP000707356">
    <property type="component" value="Unassembled WGS sequence"/>
</dbReference>